<dbReference type="GO" id="GO:0016740">
    <property type="term" value="F:transferase activity"/>
    <property type="evidence" value="ECO:0007669"/>
    <property type="project" value="UniProtKB-KW"/>
</dbReference>
<sequence length="329" mass="36901">MKIIVPVAGIGSRLAPHTYTVPKALVQVAGKPMLGHILDKIKDLKDLTEVVFVVGYLGDKIVDFIQNNYSFQSKFVYQKERKGLGHAIYVAMNKMDNLDEPVLIMLGDTLFEMDIEKIMLPDIDGVIVTSEVNNPERFGVVVSENNRIKELVEKPEKFVSNRAIIGIYYISNTRLLHESLKYIYDNNIKTRGEYQLTDALARMLKKGANFKDALCPLWLDCGKPETLLDTNRQLLNIYFKEKDYNFKNAVIKKPVAIADGVVIENSVVGPNVSIASGVKIKNSVVRESIINKDAILENALLSESLIGENAIFKNRYNKVNVGDSSEFIS</sequence>
<reference evidence="2 3" key="1">
    <citation type="submission" date="2017-11" db="EMBL/GenBank/DDBJ databases">
        <title>Genome-resolved metagenomics identifies genetic mobility, metabolic interactions, and unexpected diversity in perchlorate-reducing communities.</title>
        <authorList>
            <person name="Barnum T.P."/>
            <person name="Figueroa I.A."/>
            <person name="Carlstrom C.I."/>
            <person name="Lucas L.N."/>
            <person name="Engelbrektson A.L."/>
            <person name="Coates J.D."/>
        </authorList>
    </citation>
    <scope>NUCLEOTIDE SEQUENCE [LARGE SCALE GENOMIC DNA]</scope>
    <source>
        <strain evidence="2">BM706</strain>
    </source>
</reference>
<proteinExistence type="predicted"/>
<dbReference type="Pfam" id="PF00483">
    <property type="entry name" value="NTP_transferase"/>
    <property type="match status" value="1"/>
</dbReference>
<dbReference type="InterPro" id="IPR005835">
    <property type="entry name" value="NTP_transferase_dom"/>
</dbReference>
<organism evidence="2 3">
    <name type="scientific">Muiribacterium halophilum</name>
    <dbReference type="NCBI Taxonomy" id="2053465"/>
    <lineage>
        <taxon>Bacteria</taxon>
        <taxon>Candidatus Muiribacteriota</taxon>
        <taxon>Candidatus Muiribacteriia</taxon>
        <taxon>Candidatus Muiribacteriales</taxon>
        <taxon>Candidatus Muiribacteriaceae</taxon>
        <taxon>Candidatus Muiribacterium</taxon>
    </lineage>
</organism>
<evidence type="ECO:0000313" key="2">
    <source>
        <dbReference type="EMBL" id="PLX15756.1"/>
    </source>
</evidence>
<feature type="domain" description="Nucleotidyl transferase" evidence="1">
    <location>
        <begin position="7"/>
        <end position="235"/>
    </location>
</feature>
<dbReference type="InterPro" id="IPR029044">
    <property type="entry name" value="Nucleotide-diphossugar_trans"/>
</dbReference>
<dbReference type="AlphaFoldDB" id="A0A2N5ZAR2"/>
<dbReference type="Proteomes" id="UP000234857">
    <property type="component" value="Unassembled WGS sequence"/>
</dbReference>
<evidence type="ECO:0000259" key="1">
    <source>
        <dbReference type="Pfam" id="PF00483"/>
    </source>
</evidence>
<dbReference type="PANTHER" id="PTHR22572">
    <property type="entry name" value="SUGAR-1-PHOSPHATE GUANYL TRANSFERASE"/>
    <property type="match status" value="1"/>
</dbReference>
<dbReference type="SUPFAM" id="SSF53448">
    <property type="entry name" value="Nucleotide-diphospho-sugar transferases"/>
    <property type="match status" value="1"/>
</dbReference>
<dbReference type="EMBL" id="PKTG01000130">
    <property type="protein sequence ID" value="PLX15756.1"/>
    <property type="molecule type" value="Genomic_DNA"/>
</dbReference>
<keyword evidence="2" id="KW-0808">Transferase</keyword>
<name>A0A2N5ZAR2_MUIH1</name>
<evidence type="ECO:0000313" key="3">
    <source>
        <dbReference type="Proteomes" id="UP000234857"/>
    </source>
</evidence>
<comment type="caution">
    <text evidence="2">The sequence shown here is derived from an EMBL/GenBank/DDBJ whole genome shotgun (WGS) entry which is preliminary data.</text>
</comment>
<dbReference type="Gene3D" id="3.90.550.10">
    <property type="entry name" value="Spore Coat Polysaccharide Biosynthesis Protein SpsA, Chain A"/>
    <property type="match status" value="1"/>
</dbReference>
<dbReference type="InterPro" id="IPR050486">
    <property type="entry name" value="Mannose-1P_guanyltransferase"/>
</dbReference>
<gene>
    <name evidence="2" type="ORF">C0601_12330</name>
</gene>
<dbReference type="Gene3D" id="2.160.10.10">
    <property type="entry name" value="Hexapeptide repeat proteins"/>
    <property type="match status" value="1"/>
</dbReference>
<protein>
    <submittedName>
        <fullName evidence="2">Nucleotidyl transferase</fullName>
    </submittedName>
</protein>
<accession>A0A2N5ZAR2</accession>